<keyword evidence="2" id="KW-1185">Reference proteome</keyword>
<reference evidence="1" key="1">
    <citation type="submission" date="2022-12" db="EMBL/GenBank/DDBJ databases">
        <title>Peptostreptococcus.</title>
        <authorList>
            <person name="Lee S.H."/>
        </authorList>
    </citation>
    <scope>NUCLEOTIDE SEQUENCE</scope>
    <source>
        <strain evidence="1">CBA3647</strain>
    </source>
</reference>
<accession>A0ABY7JQW7</accession>
<evidence type="ECO:0000313" key="2">
    <source>
        <dbReference type="Proteomes" id="UP001164187"/>
    </source>
</evidence>
<gene>
    <name evidence="1" type="ORF">O0R46_04665</name>
</gene>
<sequence length="200" mass="22845">MSILLILPLLTACSSQSKTEKQYADNDYIKAMQTGLEERQKIVSTDKYDSGSTSERDLILSDGIKKEQEILKPFKEKEFQSPELKKIRDDYNNALQEQLDSLPSGGDFNKIEAFDKAYDKRSQLINILIDKFGLKLNSELEKEFKLNANSVNKKEDTNKKLLETLKNAKFEEIDTFHYGAKITNNTGNTIKDTTLICMKS</sequence>
<dbReference type="Proteomes" id="UP001164187">
    <property type="component" value="Chromosome"/>
</dbReference>
<dbReference type="EMBL" id="CP114052">
    <property type="protein sequence ID" value="WAW15748.1"/>
    <property type="molecule type" value="Genomic_DNA"/>
</dbReference>
<dbReference type="RefSeq" id="WP_269312427.1">
    <property type="nucleotide sequence ID" value="NZ_CP114052.1"/>
</dbReference>
<evidence type="ECO:0008006" key="3">
    <source>
        <dbReference type="Google" id="ProtNLM"/>
    </source>
</evidence>
<evidence type="ECO:0000313" key="1">
    <source>
        <dbReference type="EMBL" id="WAW15748.1"/>
    </source>
</evidence>
<organism evidence="1 2">
    <name type="scientific">Peptostreptococcus equinus</name>
    <dbReference type="NCBI Taxonomy" id="3003601"/>
    <lineage>
        <taxon>Bacteria</taxon>
        <taxon>Bacillati</taxon>
        <taxon>Bacillota</taxon>
        <taxon>Clostridia</taxon>
        <taxon>Peptostreptococcales</taxon>
        <taxon>Peptostreptococcaceae</taxon>
        <taxon>Peptostreptococcus</taxon>
    </lineage>
</organism>
<proteinExistence type="predicted"/>
<protein>
    <recommendedName>
        <fullName evidence="3">Lipoprotein</fullName>
    </recommendedName>
</protein>
<name>A0ABY7JQW7_9FIRM</name>